<dbReference type="InterPro" id="IPR001497">
    <property type="entry name" value="MethylDNA_cys_MeTrfase_AS"/>
</dbReference>
<dbReference type="Pfam" id="PF01035">
    <property type="entry name" value="DNA_binding_1"/>
    <property type="match status" value="1"/>
</dbReference>
<dbReference type="EC" id="2.1.1.63" evidence="3"/>
<accession>A0A8J8G6V4</accession>
<comment type="catalytic activity">
    <reaction evidence="8">
        <text>a 6-O-methyl-2'-deoxyguanosine in DNA + L-cysteinyl-[protein] = S-methyl-L-cysteinyl-[protein] + a 2'-deoxyguanosine in DNA</text>
        <dbReference type="Rhea" id="RHEA:24000"/>
        <dbReference type="Rhea" id="RHEA-COMP:10131"/>
        <dbReference type="Rhea" id="RHEA-COMP:10132"/>
        <dbReference type="Rhea" id="RHEA-COMP:11367"/>
        <dbReference type="Rhea" id="RHEA-COMP:11368"/>
        <dbReference type="ChEBI" id="CHEBI:29950"/>
        <dbReference type="ChEBI" id="CHEBI:82612"/>
        <dbReference type="ChEBI" id="CHEBI:85445"/>
        <dbReference type="ChEBI" id="CHEBI:85448"/>
        <dbReference type="EC" id="2.1.1.63"/>
    </reaction>
</comment>
<dbReference type="GO" id="GO:0032259">
    <property type="term" value="P:methylation"/>
    <property type="evidence" value="ECO:0007669"/>
    <property type="project" value="UniProtKB-KW"/>
</dbReference>
<organism evidence="10 11">
    <name type="scientific">Frigoriflavimonas asaccharolytica</name>
    <dbReference type="NCBI Taxonomy" id="2735899"/>
    <lineage>
        <taxon>Bacteria</taxon>
        <taxon>Pseudomonadati</taxon>
        <taxon>Bacteroidota</taxon>
        <taxon>Flavobacteriia</taxon>
        <taxon>Flavobacteriales</taxon>
        <taxon>Weeksellaceae</taxon>
        <taxon>Frigoriflavimonas</taxon>
    </lineage>
</organism>
<evidence type="ECO:0000256" key="3">
    <source>
        <dbReference type="ARBA" id="ARBA00011918"/>
    </source>
</evidence>
<dbReference type="AlphaFoldDB" id="A0A8J8G6V4"/>
<keyword evidence="7" id="KW-0234">DNA repair</keyword>
<dbReference type="InterPro" id="IPR036388">
    <property type="entry name" value="WH-like_DNA-bd_sf"/>
</dbReference>
<sequence length="200" mass="22510">MNFSKSESKESLFNGITAFNATLETSAHYEEKILSIEILDTKMGELLVMANEEGIAMIKFATEKKLLLKVLDFAKKLSSKIIFRENMHISILKKEMTLYNEGNLKHFSVSLFLNGTDFQKSVWQSLSKIPFGETWSYKKQAEHMGDAKKARAVAMANSKNPICIVIPCHRVIRNDGFLSGYSGGVENKQKLLALEKAVLL</sequence>
<evidence type="ECO:0000313" key="11">
    <source>
        <dbReference type="Proteomes" id="UP000610746"/>
    </source>
</evidence>
<dbReference type="GO" id="GO:0003908">
    <property type="term" value="F:methylated-DNA-[protein]-cysteine S-methyltransferase activity"/>
    <property type="evidence" value="ECO:0007669"/>
    <property type="project" value="UniProtKB-EC"/>
</dbReference>
<dbReference type="InterPro" id="IPR036631">
    <property type="entry name" value="MGMT_N_sf"/>
</dbReference>
<keyword evidence="5" id="KW-0808">Transferase</keyword>
<evidence type="ECO:0000313" key="10">
    <source>
        <dbReference type="EMBL" id="NRS92091.1"/>
    </source>
</evidence>
<dbReference type="CDD" id="cd06445">
    <property type="entry name" value="ATase"/>
    <property type="match status" value="1"/>
</dbReference>
<dbReference type="PANTHER" id="PTHR10815:SF5">
    <property type="entry name" value="METHYLATED-DNA--PROTEIN-CYSTEINE METHYLTRANSFERASE"/>
    <property type="match status" value="1"/>
</dbReference>
<evidence type="ECO:0000256" key="1">
    <source>
        <dbReference type="ARBA" id="ARBA00001286"/>
    </source>
</evidence>
<comment type="caution">
    <text evidence="10">The sequence shown here is derived from an EMBL/GenBank/DDBJ whole genome shotgun (WGS) entry which is preliminary data.</text>
</comment>
<dbReference type="InterPro" id="IPR036217">
    <property type="entry name" value="MethylDNA_cys_MeTrfase_DNAb"/>
</dbReference>
<evidence type="ECO:0000256" key="4">
    <source>
        <dbReference type="ARBA" id="ARBA00022603"/>
    </source>
</evidence>
<keyword evidence="11" id="KW-1185">Reference proteome</keyword>
<evidence type="ECO:0000256" key="6">
    <source>
        <dbReference type="ARBA" id="ARBA00022763"/>
    </source>
</evidence>
<keyword evidence="6" id="KW-0227">DNA damage</keyword>
<evidence type="ECO:0000256" key="5">
    <source>
        <dbReference type="ARBA" id="ARBA00022679"/>
    </source>
</evidence>
<name>A0A8J8G6V4_9FLAO</name>
<dbReference type="InterPro" id="IPR014048">
    <property type="entry name" value="MethylDNA_cys_MeTrfase_DNA-bd"/>
</dbReference>
<protein>
    <recommendedName>
        <fullName evidence="3">methylated-DNA--[protein]-cysteine S-methyltransferase</fullName>
        <ecNumber evidence="3">2.1.1.63</ecNumber>
    </recommendedName>
</protein>
<dbReference type="RefSeq" id="WP_173778704.1">
    <property type="nucleotide sequence ID" value="NZ_JABSNO010000006.1"/>
</dbReference>
<dbReference type="Proteomes" id="UP000610746">
    <property type="component" value="Unassembled WGS sequence"/>
</dbReference>
<evidence type="ECO:0000259" key="9">
    <source>
        <dbReference type="Pfam" id="PF01035"/>
    </source>
</evidence>
<evidence type="ECO:0000256" key="8">
    <source>
        <dbReference type="ARBA" id="ARBA00049348"/>
    </source>
</evidence>
<dbReference type="SUPFAM" id="SSF53155">
    <property type="entry name" value="Methylated DNA-protein cysteine methyltransferase domain"/>
    <property type="match status" value="1"/>
</dbReference>
<keyword evidence="4 10" id="KW-0489">Methyltransferase</keyword>
<evidence type="ECO:0000256" key="7">
    <source>
        <dbReference type="ARBA" id="ARBA00023204"/>
    </source>
</evidence>
<dbReference type="NCBIfam" id="TIGR00589">
    <property type="entry name" value="ogt"/>
    <property type="match status" value="1"/>
</dbReference>
<evidence type="ECO:0000256" key="2">
    <source>
        <dbReference type="ARBA" id="ARBA00008711"/>
    </source>
</evidence>
<dbReference type="FunFam" id="1.10.10.10:FF:000214">
    <property type="entry name" value="Methylated-DNA--protein-cysteine methyltransferase"/>
    <property type="match status" value="1"/>
</dbReference>
<dbReference type="Gene3D" id="1.10.10.10">
    <property type="entry name" value="Winged helix-like DNA-binding domain superfamily/Winged helix DNA-binding domain"/>
    <property type="match status" value="1"/>
</dbReference>
<dbReference type="SUPFAM" id="SSF46767">
    <property type="entry name" value="Methylated DNA-protein cysteine methyltransferase, C-terminal domain"/>
    <property type="match status" value="1"/>
</dbReference>
<comment type="similarity">
    <text evidence="2">Belongs to the MGMT family.</text>
</comment>
<reference evidence="10" key="1">
    <citation type="submission" date="2020-05" db="EMBL/GenBank/DDBJ databases">
        <title>Genomic Encyclopedia of Type Strains, Phase IV (KMG-V): Genome sequencing to study the core and pangenomes of soil and plant-associated prokaryotes.</title>
        <authorList>
            <person name="Whitman W."/>
        </authorList>
    </citation>
    <scope>NUCLEOTIDE SEQUENCE</scope>
    <source>
        <strain evidence="10">16F</strain>
    </source>
</reference>
<feature type="domain" description="Methylated-DNA-[protein]-cysteine S-methyltransferase DNA binding" evidence="9">
    <location>
        <begin position="117"/>
        <end position="196"/>
    </location>
</feature>
<proteinExistence type="inferred from homology"/>
<gene>
    <name evidence="10" type="ORF">HNQ03_001158</name>
</gene>
<dbReference type="PANTHER" id="PTHR10815">
    <property type="entry name" value="METHYLATED-DNA--PROTEIN-CYSTEINE METHYLTRANSFERASE"/>
    <property type="match status" value="1"/>
</dbReference>
<dbReference type="PROSITE" id="PS00374">
    <property type="entry name" value="MGMT"/>
    <property type="match status" value="1"/>
</dbReference>
<comment type="catalytic activity">
    <reaction evidence="1">
        <text>a 4-O-methyl-thymidine in DNA + L-cysteinyl-[protein] = a thymidine in DNA + S-methyl-L-cysteinyl-[protein]</text>
        <dbReference type="Rhea" id="RHEA:53428"/>
        <dbReference type="Rhea" id="RHEA-COMP:10131"/>
        <dbReference type="Rhea" id="RHEA-COMP:10132"/>
        <dbReference type="Rhea" id="RHEA-COMP:13555"/>
        <dbReference type="Rhea" id="RHEA-COMP:13556"/>
        <dbReference type="ChEBI" id="CHEBI:29950"/>
        <dbReference type="ChEBI" id="CHEBI:82612"/>
        <dbReference type="ChEBI" id="CHEBI:137386"/>
        <dbReference type="ChEBI" id="CHEBI:137387"/>
        <dbReference type="EC" id="2.1.1.63"/>
    </reaction>
</comment>
<dbReference type="EMBL" id="JABSNO010000006">
    <property type="protein sequence ID" value="NRS92091.1"/>
    <property type="molecule type" value="Genomic_DNA"/>
</dbReference>
<dbReference type="GO" id="GO:0006281">
    <property type="term" value="P:DNA repair"/>
    <property type="evidence" value="ECO:0007669"/>
    <property type="project" value="UniProtKB-KW"/>
</dbReference>